<feature type="chain" id="PRO_5006868903" description="Secreted protein" evidence="1">
    <location>
        <begin position="17"/>
        <end position="76"/>
    </location>
</feature>
<keyword evidence="1" id="KW-0732">Signal</keyword>
<keyword evidence="3" id="KW-1185">Reference proteome</keyword>
<comment type="caution">
    <text evidence="2">The sequence shown here is derived from an EMBL/GenBank/DDBJ whole genome shotgun (WGS) entry which is preliminary data.</text>
</comment>
<organism evidence="2 3">
    <name type="scientific">Trichinella murrelli</name>
    <dbReference type="NCBI Taxonomy" id="144512"/>
    <lineage>
        <taxon>Eukaryota</taxon>
        <taxon>Metazoa</taxon>
        <taxon>Ecdysozoa</taxon>
        <taxon>Nematoda</taxon>
        <taxon>Enoplea</taxon>
        <taxon>Dorylaimia</taxon>
        <taxon>Trichinellida</taxon>
        <taxon>Trichinellidae</taxon>
        <taxon>Trichinella</taxon>
    </lineage>
</organism>
<dbReference type="Proteomes" id="UP000055048">
    <property type="component" value="Unassembled WGS sequence"/>
</dbReference>
<proteinExistence type="predicted"/>
<evidence type="ECO:0000256" key="1">
    <source>
        <dbReference type="SAM" id="SignalP"/>
    </source>
</evidence>
<reference evidence="2 3" key="1">
    <citation type="submission" date="2015-01" db="EMBL/GenBank/DDBJ databases">
        <title>Evolution of Trichinella species and genotypes.</title>
        <authorList>
            <person name="Korhonen P.K."/>
            <person name="Edoardo P."/>
            <person name="Giuseppe L.R."/>
            <person name="Gasser R.B."/>
        </authorList>
    </citation>
    <scope>NUCLEOTIDE SEQUENCE [LARGE SCALE GENOMIC DNA]</scope>
    <source>
        <strain evidence="2">ISS417</strain>
    </source>
</reference>
<dbReference type="EMBL" id="JYDJ01002828">
    <property type="protein sequence ID" value="KRX29994.1"/>
    <property type="molecule type" value="Genomic_DNA"/>
</dbReference>
<feature type="signal peptide" evidence="1">
    <location>
        <begin position="1"/>
        <end position="16"/>
    </location>
</feature>
<dbReference type="AlphaFoldDB" id="A0A0V0STE7"/>
<evidence type="ECO:0000313" key="2">
    <source>
        <dbReference type="EMBL" id="KRX29994.1"/>
    </source>
</evidence>
<protein>
    <recommendedName>
        <fullName evidence="4">Secreted protein</fullName>
    </recommendedName>
</protein>
<evidence type="ECO:0008006" key="4">
    <source>
        <dbReference type="Google" id="ProtNLM"/>
    </source>
</evidence>
<accession>A0A0V0STE7</accession>
<name>A0A0V0STE7_9BILA</name>
<evidence type="ECO:0000313" key="3">
    <source>
        <dbReference type="Proteomes" id="UP000055048"/>
    </source>
</evidence>
<gene>
    <name evidence="2" type="ORF">T05_2333</name>
</gene>
<feature type="non-terminal residue" evidence="2">
    <location>
        <position position="76"/>
    </location>
</feature>
<sequence length="76" mass="8779">LLVVGLRLLHYFPLHAEHVPCSPSLVHMKSRNHAGRRVVLLFRPTSHASAICCRSWYGFRRSKWTTTGSFPPRILR</sequence>
<feature type="non-terminal residue" evidence="2">
    <location>
        <position position="1"/>
    </location>
</feature>